<feature type="region of interest" description="Disordered" evidence="1">
    <location>
        <begin position="128"/>
        <end position="308"/>
    </location>
</feature>
<feature type="compositionally biased region" description="Polar residues" evidence="1">
    <location>
        <begin position="1"/>
        <end position="10"/>
    </location>
</feature>
<feature type="compositionally biased region" description="Acidic residues" evidence="1">
    <location>
        <begin position="208"/>
        <end position="219"/>
    </location>
</feature>
<comment type="caution">
    <text evidence="2">The sequence shown here is derived from an EMBL/GenBank/DDBJ whole genome shotgun (WGS) entry which is preliminary data.</text>
</comment>
<dbReference type="OrthoDB" id="178142at2157"/>
<evidence type="ECO:0000313" key="2">
    <source>
        <dbReference type="EMBL" id="MXV60721.1"/>
    </source>
</evidence>
<reference evidence="2 3" key="1">
    <citation type="submission" date="2020-01" db="EMBL/GenBank/DDBJ databases">
        <title>Natronorubrum sp. JWXQ-INN 674 isolated from Inner Mongolia Autonomous Region of China.</title>
        <authorList>
            <person name="Xue Q."/>
        </authorList>
    </citation>
    <scope>NUCLEOTIDE SEQUENCE [LARGE SCALE GENOMIC DNA]</scope>
    <source>
        <strain evidence="2 3">JWXQ-INN-674</strain>
    </source>
</reference>
<feature type="compositionally biased region" description="Acidic residues" evidence="1">
    <location>
        <begin position="24"/>
        <end position="33"/>
    </location>
</feature>
<feature type="compositionally biased region" description="Acidic residues" evidence="1">
    <location>
        <begin position="101"/>
        <end position="114"/>
    </location>
</feature>
<feature type="compositionally biased region" description="Acidic residues" evidence="1">
    <location>
        <begin position="166"/>
        <end position="175"/>
    </location>
</feature>
<feature type="compositionally biased region" description="Acidic residues" evidence="1">
    <location>
        <begin position="245"/>
        <end position="261"/>
    </location>
</feature>
<gene>
    <name evidence="2" type="ORF">GS429_01270</name>
</gene>
<keyword evidence="3" id="KW-1185">Reference proteome</keyword>
<proteinExistence type="predicted"/>
<name>A0A6B0VG18_9EURY</name>
<dbReference type="RefSeq" id="WP_160061964.1">
    <property type="nucleotide sequence ID" value="NZ_WUYX01000004.1"/>
</dbReference>
<feature type="region of interest" description="Disordered" evidence="1">
    <location>
        <begin position="76"/>
        <end position="114"/>
    </location>
</feature>
<feature type="compositionally biased region" description="Low complexity" evidence="1">
    <location>
        <begin position="224"/>
        <end position="242"/>
    </location>
</feature>
<feature type="compositionally biased region" description="Low complexity" evidence="1">
    <location>
        <begin position="48"/>
        <end position="59"/>
    </location>
</feature>
<feature type="compositionally biased region" description="Acidic residues" evidence="1">
    <location>
        <begin position="270"/>
        <end position="283"/>
    </location>
</feature>
<sequence length="319" mass="32846">MTDSTTNTNAGDGALDVGATTDDLFGEFDDESFDRESVDGGAADDGNTSAESTSASAATGGVEDQTAAAVFGQLQNTVSDTDDVDDVLENESPEDIIASADEPDPEPESDPVDDLLVDEAALEDLLLTGRTKEQEFLWIDAEGDDGASEPSETDASSDPASVFTDSDADAGEDETEPRSESAAGSAHVPFQEGSEEAASSDESHGSDDQEAATLEEADDRDAATTETEAEPAGDGTAEAPPTSELEGETGTDAETVDATDPDPEHTETTDATDPDPEQAETEETALVADENTGVPATTEDDESAGGLFGWLRSKLGGLF</sequence>
<feature type="region of interest" description="Disordered" evidence="1">
    <location>
        <begin position="1"/>
        <end position="62"/>
    </location>
</feature>
<evidence type="ECO:0000313" key="3">
    <source>
        <dbReference type="Proteomes" id="UP000434101"/>
    </source>
</evidence>
<protein>
    <submittedName>
        <fullName evidence="2">Uncharacterized protein</fullName>
    </submittedName>
</protein>
<accession>A0A6B0VG18</accession>
<dbReference type="AlphaFoldDB" id="A0A6B0VG18"/>
<dbReference type="Proteomes" id="UP000434101">
    <property type="component" value="Unassembled WGS sequence"/>
</dbReference>
<feature type="compositionally biased region" description="Acidic residues" evidence="1">
    <location>
        <begin position="80"/>
        <end position="94"/>
    </location>
</feature>
<organism evidence="2 3">
    <name type="scientific">Natronorubrum halalkaliphilum</name>
    <dbReference type="NCBI Taxonomy" id="2691917"/>
    <lineage>
        <taxon>Archaea</taxon>
        <taxon>Methanobacteriati</taxon>
        <taxon>Methanobacteriota</taxon>
        <taxon>Stenosarchaea group</taxon>
        <taxon>Halobacteria</taxon>
        <taxon>Halobacteriales</taxon>
        <taxon>Natrialbaceae</taxon>
        <taxon>Natronorubrum</taxon>
    </lineage>
</organism>
<dbReference type="EMBL" id="WUYX01000004">
    <property type="protein sequence ID" value="MXV60721.1"/>
    <property type="molecule type" value="Genomic_DNA"/>
</dbReference>
<evidence type="ECO:0000256" key="1">
    <source>
        <dbReference type="SAM" id="MobiDB-lite"/>
    </source>
</evidence>